<feature type="compositionally biased region" description="Polar residues" evidence="1">
    <location>
        <begin position="1"/>
        <end position="12"/>
    </location>
</feature>
<sequence>MADTTIDGTSRGTEAAAHDPDAGPVRVGAMLFTLVDPHPGYEAAYNRWYERDHFYGGVMVGPGTLAGKRWVATRILKDLRFPVTPAGPSPVAEPLDAGSYLATYFIDAASVAEHFAWASEEVHKLYAADRGFDERRHAHTVLYTMRRAHHRDADPIPAHLALDHPYAGLASIHLDRAKGVSTKDLDAWLAGDGRSALLGEGSPVDQVLSWRPIIPDREGPMDLGSGPGGQERSLLTCFLDRPADAAWSHLINFSDALESAGIGRVVLAAPFTPAITGTDTYADQLW</sequence>
<dbReference type="Proteomes" id="UP000727993">
    <property type="component" value="Unassembled WGS sequence"/>
</dbReference>
<proteinExistence type="predicted"/>
<reference evidence="2 3" key="1">
    <citation type="submission" date="2020-10" db="EMBL/GenBank/DDBJ databases">
        <title>Connecting structure to function with the recovery of over 1000 high-quality activated sludge metagenome-assembled genomes encoding full-length rRNA genes using long-read sequencing.</title>
        <authorList>
            <person name="Singleton C.M."/>
            <person name="Petriglieri F."/>
            <person name="Kristensen J.M."/>
            <person name="Kirkegaard R.H."/>
            <person name="Michaelsen T.Y."/>
            <person name="Andersen M.H."/>
            <person name="Karst S.M."/>
            <person name="Dueholm M.S."/>
            <person name="Nielsen P.H."/>
            <person name="Albertsen M."/>
        </authorList>
    </citation>
    <scope>NUCLEOTIDE SEQUENCE [LARGE SCALE GENOMIC DNA]</scope>
    <source>
        <strain evidence="2">Lyne_18-Q3-R50-59_MAXAC.006</strain>
    </source>
</reference>
<accession>A0A936NA82</accession>
<comment type="caution">
    <text evidence="2">The sequence shown here is derived from an EMBL/GenBank/DDBJ whole genome shotgun (WGS) entry which is preliminary data.</text>
</comment>
<evidence type="ECO:0000256" key="1">
    <source>
        <dbReference type="SAM" id="MobiDB-lite"/>
    </source>
</evidence>
<dbReference type="AlphaFoldDB" id="A0A936NA82"/>
<protein>
    <submittedName>
        <fullName evidence="2">Uncharacterized protein</fullName>
    </submittedName>
</protein>
<dbReference type="EMBL" id="JADJZA010000002">
    <property type="protein sequence ID" value="MBK9296493.1"/>
    <property type="molecule type" value="Genomic_DNA"/>
</dbReference>
<gene>
    <name evidence="2" type="ORF">IPN02_06480</name>
</gene>
<evidence type="ECO:0000313" key="3">
    <source>
        <dbReference type="Proteomes" id="UP000727993"/>
    </source>
</evidence>
<name>A0A936NA82_9ACTN</name>
<organism evidence="2 3">
    <name type="scientific">Candidatus Neomicrothrix subdominans</name>
    <dbReference type="NCBI Taxonomy" id="2954438"/>
    <lineage>
        <taxon>Bacteria</taxon>
        <taxon>Bacillati</taxon>
        <taxon>Actinomycetota</taxon>
        <taxon>Acidimicrobiia</taxon>
        <taxon>Acidimicrobiales</taxon>
        <taxon>Microthrixaceae</taxon>
        <taxon>Candidatus Neomicrothrix</taxon>
    </lineage>
</organism>
<feature type="region of interest" description="Disordered" evidence="1">
    <location>
        <begin position="1"/>
        <end position="21"/>
    </location>
</feature>
<evidence type="ECO:0000313" key="2">
    <source>
        <dbReference type="EMBL" id="MBK9296493.1"/>
    </source>
</evidence>